<organism evidence="2 3">
    <name type="scientific">Neorhizobium galegae bv. officinalis bv. officinalis str. HAMBI 1141</name>
    <dbReference type="NCBI Taxonomy" id="1028801"/>
    <lineage>
        <taxon>Bacteria</taxon>
        <taxon>Pseudomonadati</taxon>
        <taxon>Pseudomonadota</taxon>
        <taxon>Alphaproteobacteria</taxon>
        <taxon>Hyphomicrobiales</taxon>
        <taxon>Rhizobiaceae</taxon>
        <taxon>Rhizobium/Agrobacterium group</taxon>
        <taxon>Neorhizobium</taxon>
    </lineage>
</organism>
<dbReference type="HOGENOM" id="CLU_057454_1_0_5"/>
<dbReference type="PANTHER" id="PTHR43236:SF2">
    <property type="entry name" value="BLL0069 PROTEIN"/>
    <property type="match status" value="1"/>
</dbReference>
<evidence type="ECO:0000313" key="3">
    <source>
        <dbReference type="Proteomes" id="UP000028186"/>
    </source>
</evidence>
<dbReference type="RefSeq" id="WP_040125280.1">
    <property type="nucleotide sequence ID" value="NZ_HG938356.1"/>
</dbReference>
<dbReference type="Proteomes" id="UP000028186">
    <property type="component" value="Plasmid pHAMBI1141a"/>
</dbReference>
<protein>
    <submittedName>
        <fullName evidence="2">Protein of hypothetical function DUF955</fullName>
    </submittedName>
</protein>
<dbReference type="SMART" id="SM00530">
    <property type="entry name" value="HTH_XRE"/>
    <property type="match status" value="1"/>
</dbReference>
<evidence type="ECO:0000259" key="1">
    <source>
        <dbReference type="SMART" id="SM00530"/>
    </source>
</evidence>
<geneLocation type="plasmid" evidence="3">
    <name>II</name>
</geneLocation>
<proteinExistence type="predicted"/>
<reference evidence="3" key="1">
    <citation type="journal article" date="2014" name="BMC Genomics">
        <title>Genome sequencing of two Neorhizobium galegae strains reveals a noeT gene responsible for the unusual acetylation of the nodulation factors.</title>
        <authorList>
            <person name="Osterman J."/>
            <person name="Marsh J."/>
            <person name="Laine P.K."/>
            <person name="Zeng Z."/>
            <person name="Alatalo E."/>
            <person name="Sullivan J.T."/>
            <person name="Young J.P."/>
            <person name="Thomas-Oates J."/>
            <person name="Paulin L."/>
            <person name="Lindstrom K."/>
        </authorList>
    </citation>
    <scope>NUCLEOTIDE SEQUENCE [LARGE SCALE GENOMIC DNA]</scope>
    <source>
        <strain evidence="3">HAMBI 1141</strain>
        <plasmid evidence="3">II</plasmid>
    </source>
</reference>
<dbReference type="EMBL" id="HG938356">
    <property type="protein sequence ID" value="CDN57998.1"/>
    <property type="molecule type" value="Genomic_DNA"/>
</dbReference>
<gene>
    <name evidence="2" type="ORF">RG1141_PA11660</name>
</gene>
<dbReference type="Pfam" id="PF06114">
    <property type="entry name" value="Peptidase_M78"/>
    <property type="match status" value="1"/>
</dbReference>
<dbReference type="eggNOG" id="COG2856">
    <property type="taxonomic scope" value="Bacteria"/>
</dbReference>
<dbReference type="Gene3D" id="1.10.10.2910">
    <property type="match status" value="1"/>
</dbReference>
<dbReference type="InterPro" id="IPR052345">
    <property type="entry name" value="Rad_response_metalloprotease"/>
</dbReference>
<keyword evidence="2" id="KW-0614">Plasmid</keyword>
<evidence type="ECO:0000313" key="2">
    <source>
        <dbReference type="EMBL" id="CDN57998.1"/>
    </source>
</evidence>
<dbReference type="AlphaFoldDB" id="A0A068TI35"/>
<name>A0A068TI35_NEOGA</name>
<dbReference type="PANTHER" id="PTHR43236">
    <property type="entry name" value="ANTITOXIN HIGA1"/>
    <property type="match status" value="1"/>
</dbReference>
<feature type="domain" description="HTH cro/C1-type" evidence="1">
    <location>
        <begin position="8"/>
        <end position="70"/>
    </location>
</feature>
<dbReference type="KEGG" id="ngl:RG1141_PA11660"/>
<dbReference type="PATRIC" id="fig|1028801.3.peg.5776"/>
<dbReference type="InterPro" id="IPR001387">
    <property type="entry name" value="Cro/C1-type_HTH"/>
</dbReference>
<dbReference type="InterPro" id="IPR010359">
    <property type="entry name" value="IrrE_HExxH"/>
</dbReference>
<sequence>MPNVNPLILRWARETAGLSVEDAADKLGIGDARGVAGSERLAMLEDGQVEPTRPQLIKMSTQYRRPLLTFYLADPPVAAARGEDFRTLPDEYARRDAALVDTLLREVRARQEMVRSLLESEEEAELLDFVASYDIRRGPEGLATVISERLGFSLQSFRSGNGRGTSKGFAYLRERAEAVGIFVLLIGNLGSHHSALNVELFRGFALSDKVAPFVVINDQDSERAWSFTLLHELAHIWLGQTGVSGGRPTSAIETFCNDVAGRILLPSAEIAGELALRGARQDVVIARIGEIAELRQISHSMVAYKLYREGIIDQAMWSSVTAVFRQQWLNNKAAQRARARENDGGPSYYLVRRHRLGNRLLSLSKRMLADGALSPSKAAAILGVKPNNVFSLTDGVA</sequence>
<accession>A0A068TI35</accession>